<dbReference type="Proteomes" id="UP001295684">
    <property type="component" value="Unassembled WGS sequence"/>
</dbReference>
<feature type="compositionally biased region" description="Basic and acidic residues" evidence="1">
    <location>
        <begin position="1"/>
        <end position="19"/>
    </location>
</feature>
<organism evidence="2 3">
    <name type="scientific">Euplotes crassus</name>
    <dbReference type="NCBI Taxonomy" id="5936"/>
    <lineage>
        <taxon>Eukaryota</taxon>
        <taxon>Sar</taxon>
        <taxon>Alveolata</taxon>
        <taxon>Ciliophora</taxon>
        <taxon>Intramacronucleata</taxon>
        <taxon>Spirotrichea</taxon>
        <taxon>Hypotrichia</taxon>
        <taxon>Euplotida</taxon>
        <taxon>Euplotidae</taxon>
        <taxon>Moneuplotes</taxon>
    </lineage>
</organism>
<reference evidence="2" key="1">
    <citation type="submission" date="2023-07" db="EMBL/GenBank/DDBJ databases">
        <authorList>
            <consortium name="AG Swart"/>
            <person name="Singh M."/>
            <person name="Singh A."/>
            <person name="Seah K."/>
            <person name="Emmerich C."/>
        </authorList>
    </citation>
    <scope>NUCLEOTIDE SEQUENCE</scope>
    <source>
        <strain evidence="2">DP1</strain>
    </source>
</reference>
<evidence type="ECO:0000313" key="2">
    <source>
        <dbReference type="EMBL" id="CAI2385057.1"/>
    </source>
</evidence>
<gene>
    <name evidence="2" type="ORF">ECRASSUSDP1_LOCUS26599</name>
</gene>
<name>A0AAD2D8R1_EUPCR</name>
<feature type="region of interest" description="Disordered" evidence="1">
    <location>
        <begin position="1"/>
        <end position="56"/>
    </location>
</feature>
<protein>
    <submittedName>
        <fullName evidence="2">Uncharacterized protein</fullName>
    </submittedName>
</protein>
<dbReference type="EMBL" id="CAMPGE010027425">
    <property type="protein sequence ID" value="CAI2385057.1"/>
    <property type="molecule type" value="Genomic_DNA"/>
</dbReference>
<sequence>MEPVDPKIEEEHQNEQQKEIEEEQPEGAKEDEKDSEEVNDEKNNKDKNNFLSDYDDNENMWEEILDFNDYDKHIPLSKPMNKYSIVVQDKSIKIKKTEHS</sequence>
<evidence type="ECO:0000256" key="1">
    <source>
        <dbReference type="SAM" id="MobiDB-lite"/>
    </source>
</evidence>
<accession>A0AAD2D8R1</accession>
<comment type="caution">
    <text evidence="2">The sequence shown here is derived from an EMBL/GenBank/DDBJ whole genome shotgun (WGS) entry which is preliminary data.</text>
</comment>
<evidence type="ECO:0000313" key="3">
    <source>
        <dbReference type="Proteomes" id="UP001295684"/>
    </source>
</evidence>
<dbReference type="AlphaFoldDB" id="A0AAD2D8R1"/>
<proteinExistence type="predicted"/>
<keyword evidence="3" id="KW-1185">Reference proteome</keyword>